<accession>A0AAV5SR64</accession>
<dbReference type="AlphaFoldDB" id="A0AAV5SR64"/>
<evidence type="ECO:0000313" key="1">
    <source>
        <dbReference type="EMBL" id="GMS85696.1"/>
    </source>
</evidence>
<evidence type="ECO:0000313" key="2">
    <source>
        <dbReference type="Proteomes" id="UP001432027"/>
    </source>
</evidence>
<dbReference type="EMBL" id="BTSX01000002">
    <property type="protein sequence ID" value="GMS85696.1"/>
    <property type="molecule type" value="Genomic_DNA"/>
</dbReference>
<dbReference type="Proteomes" id="UP001432027">
    <property type="component" value="Unassembled WGS sequence"/>
</dbReference>
<gene>
    <name evidence="1" type="ORF">PENTCL1PPCAC_7871</name>
</gene>
<name>A0AAV5SR64_9BILA</name>
<comment type="caution">
    <text evidence="1">The sequence shown here is derived from an EMBL/GenBank/DDBJ whole genome shotgun (WGS) entry which is preliminary data.</text>
</comment>
<sequence length="263" mass="31122">MLHLLAYKECESRTDQLLFEFDEEADHVVWWTGKTLNVSKEEYSEDEAAIAFEMVGSSEMDLCYDRLCSNKIEKSLTCDAVPDPEKDRKMVYCHKITSAISRLIRIAYIGWGEEKLMAHKDSPSRWFSLRYPYQNVINGERGKYVRLWNETLRSAEGKIVDYELLALHDAPLPLNPREFSEQREMREVSLYYKRKPSDAMIRDQWIKFKTISVPTERFSDEKAQEWKDVRRRFAKYPNLRDSLIDSLTDSRILEIMSREGYSE</sequence>
<protein>
    <submittedName>
        <fullName evidence="1">Uncharacterized protein</fullName>
    </submittedName>
</protein>
<proteinExistence type="predicted"/>
<keyword evidence="2" id="KW-1185">Reference proteome</keyword>
<organism evidence="1 2">
    <name type="scientific">Pristionchus entomophagus</name>
    <dbReference type="NCBI Taxonomy" id="358040"/>
    <lineage>
        <taxon>Eukaryota</taxon>
        <taxon>Metazoa</taxon>
        <taxon>Ecdysozoa</taxon>
        <taxon>Nematoda</taxon>
        <taxon>Chromadorea</taxon>
        <taxon>Rhabditida</taxon>
        <taxon>Rhabditina</taxon>
        <taxon>Diplogasteromorpha</taxon>
        <taxon>Diplogasteroidea</taxon>
        <taxon>Neodiplogasteridae</taxon>
        <taxon>Pristionchus</taxon>
    </lineage>
</organism>
<reference evidence="1" key="1">
    <citation type="submission" date="2023-10" db="EMBL/GenBank/DDBJ databases">
        <title>Genome assembly of Pristionchus species.</title>
        <authorList>
            <person name="Yoshida K."/>
            <person name="Sommer R.J."/>
        </authorList>
    </citation>
    <scope>NUCLEOTIDE SEQUENCE</scope>
    <source>
        <strain evidence="1">RS0144</strain>
    </source>
</reference>